<comment type="caution">
    <text evidence="1">The sequence shown here is derived from an EMBL/GenBank/DDBJ whole genome shotgun (WGS) entry which is preliminary data.</text>
</comment>
<proteinExistence type="predicted"/>
<evidence type="ECO:0000313" key="1">
    <source>
        <dbReference type="EMBL" id="GER88773.1"/>
    </source>
</evidence>
<dbReference type="RefSeq" id="WP_151756632.1">
    <property type="nucleotide sequence ID" value="NZ_BKZW01000001.1"/>
</dbReference>
<gene>
    <name evidence="1" type="ORF">KDW_29350</name>
</gene>
<accession>A0A5J4KLV8</accession>
<organism evidence="1 2">
    <name type="scientific">Dictyobacter vulcani</name>
    <dbReference type="NCBI Taxonomy" id="2607529"/>
    <lineage>
        <taxon>Bacteria</taxon>
        <taxon>Bacillati</taxon>
        <taxon>Chloroflexota</taxon>
        <taxon>Ktedonobacteria</taxon>
        <taxon>Ktedonobacterales</taxon>
        <taxon>Dictyobacteraceae</taxon>
        <taxon>Dictyobacter</taxon>
    </lineage>
</organism>
<dbReference type="EMBL" id="BKZW01000001">
    <property type="protein sequence ID" value="GER88773.1"/>
    <property type="molecule type" value="Genomic_DNA"/>
</dbReference>
<reference evidence="1 2" key="1">
    <citation type="submission" date="2019-10" db="EMBL/GenBank/DDBJ databases">
        <title>Dictyobacter vulcani sp. nov., within the class Ktedonobacteria, isolated from soil of volcanic Mt. Zao.</title>
        <authorList>
            <person name="Zheng Y."/>
            <person name="Wang C.M."/>
            <person name="Sakai Y."/>
            <person name="Abe K."/>
            <person name="Yokota A."/>
            <person name="Yabe S."/>
        </authorList>
    </citation>
    <scope>NUCLEOTIDE SEQUENCE [LARGE SCALE GENOMIC DNA]</scope>
    <source>
        <strain evidence="1 2">W12</strain>
    </source>
</reference>
<protein>
    <submittedName>
        <fullName evidence="1">Uncharacterized protein</fullName>
    </submittedName>
</protein>
<dbReference type="Proteomes" id="UP000326912">
    <property type="component" value="Unassembled WGS sequence"/>
</dbReference>
<name>A0A5J4KLV8_9CHLR</name>
<evidence type="ECO:0000313" key="2">
    <source>
        <dbReference type="Proteomes" id="UP000326912"/>
    </source>
</evidence>
<dbReference type="AlphaFoldDB" id="A0A5J4KLV8"/>
<keyword evidence="2" id="KW-1185">Reference proteome</keyword>
<sequence>MSNYLLPAHEFFIYVSAKSKQQSLSYVPSVELKSAEATFRPSEHAEAPAKLQTWTRLQVADALDIYACL</sequence>